<dbReference type="PANTHER" id="PTHR47518:SF9">
    <property type="entry name" value="SERPENTINE RECEPTOR, CLASS T"/>
    <property type="match status" value="1"/>
</dbReference>
<protein>
    <recommendedName>
        <fullName evidence="4">G protein-coupled receptor</fullName>
    </recommendedName>
</protein>
<dbReference type="InterPro" id="IPR052854">
    <property type="entry name" value="Serpentine_rcpt_epsilon"/>
</dbReference>
<keyword evidence="3" id="KW-1185">Reference proteome</keyword>
<name>A0AAV5UVP8_9BILA</name>
<feature type="transmembrane region" description="Helical" evidence="1">
    <location>
        <begin position="12"/>
        <end position="33"/>
    </location>
</feature>
<comment type="caution">
    <text evidence="2">The sequence shown here is derived from an EMBL/GenBank/DDBJ whole genome shotgun (WGS) entry which is preliminary data.</text>
</comment>
<keyword evidence="1" id="KW-0812">Transmembrane</keyword>
<feature type="transmembrane region" description="Helical" evidence="1">
    <location>
        <begin position="45"/>
        <end position="71"/>
    </location>
</feature>
<evidence type="ECO:0000313" key="3">
    <source>
        <dbReference type="Proteomes" id="UP001432322"/>
    </source>
</evidence>
<dbReference type="Proteomes" id="UP001432322">
    <property type="component" value="Unassembled WGS sequence"/>
</dbReference>
<dbReference type="EMBL" id="BTSY01000001">
    <property type="protein sequence ID" value="GMT09804.1"/>
    <property type="molecule type" value="Genomic_DNA"/>
</dbReference>
<accession>A0AAV5UVP8</accession>
<evidence type="ECO:0008006" key="4">
    <source>
        <dbReference type="Google" id="ProtNLM"/>
    </source>
</evidence>
<feature type="non-terminal residue" evidence="2">
    <location>
        <position position="1"/>
    </location>
</feature>
<evidence type="ECO:0000256" key="1">
    <source>
        <dbReference type="SAM" id="Phobius"/>
    </source>
</evidence>
<sequence length="130" mass="15366">LKQKSSRRLLQIINLVAYTFSMIFFSVMLRIHYNIRYTFHPVFSFYFALIFGGYILCAICIVGYAIFAYFLSEETQFMTFLERSTIVTYSYLTPLKLFLTIERLSSTVLVRKYENIRPWSLVVASQFLCV</sequence>
<reference evidence="2" key="1">
    <citation type="submission" date="2023-10" db="EMBL/GenBank/DDBJ databases">
        <title>Genome assembly of Pristionchus species.</title>
        <authorList>
            <person name="Yoshida K."/>
            <person name="Sommer R.J."/>
        </authorList>
    </citation>
    <scope>NUCLEOTIDE SEQUENCE</scope>
    <source>
        <strain evidence="2">RS5133</strain>
    </source>
</reference>
<proteinExistence type="predicted"/>
<gene>
    <name evidence="2" type="ORF">PFISCL1PPCAC_1101</name>
</gene>
<keyword evidence="1" id="KW-1133">Transmembrane helix</keyword>
<organism evidence="2 3">
    <name type="scientific">Pristionchus fissidentatus</name>
    <dbReference type="NCBI Taxonomy" id="1538716"/>
    <lineage>
        <taxon>Eukaryota</taxon>
        <taxon>Metazoa</taxon>
        <taxon>Ecdysozoa</taxon>
        <taxon>Nematoda</taxon>
        <taxon>Chromadorea</taxon>
        <taxon>Rhabditida</taxon>
        <taxon>Rhabditina</taxon>
        <taxon>Diplogasteromorpha</taxon>
        <taxon>Diplogasteroidea</taxon>
        <taxon>Neodiplogasteridae</taxon>
        <taxon>Pristionchus</taxon>
    </lineage>
</organism>
<feature type="non-terminal residue" evidence="2">
    <location>
        <position position="130"/>
    </location>
</feature>
<keyword evidence="1" id="KW-0472">Membrane</keyword>
<evidence type="ECO:0000313" key="2">
    <source>
        <dbReference type="EMBL" id="GMT09804.1"/>
    </source>
</evidence>
<dbReference type="AlphaFoldDB" id="A0AAV5UVP8"/>
<dbReference type="PANTHER" id="PTHR47518">
    <property type="entry name" value="SERPENTINE RECEPTOR CLASS EPSILON-13-RELATED"/>
    <property type="match status" value="1"/>
</dbReference>